<dbReference type="InterPro" id="IPR013196">
    <property type="entry name" value="HTH_11"/>
</dbReference>
<name>A0A6I2GF92_9LACT</name>
<dbReference type="InterPro" id="IPR036390">
    <property type="entry name" value="WH_DNA-bd_sf"/>
</dbReference>
<accession>A0A6I2GF92</accession>
<organism evidence="6 7">
    <name type="scientific">Fundicoccus ignavus</name>
    <dbReference type="NCBI Taxonomy" id="2664442"/>
    <lineage>
        <taxon>Bacteria</taxon>
        <taxon>Bacillati</taxon>
        <taxon>Bacillota</taxon>
        <taxon>Bacilli</taxon>
        <taxon>Lactobacillales</taxon>
        <taxon>Aerococcaceae</taxon>
        <taxon>Fundicoccus</taxon>
    </lineage>
</organism>
<keyword evidence="2" id="KW-0804">Transcription</keyword>
<evidence type="ECO:0000256" key="1">
    <source>
        <dbReference type="ARBA" id="ARBA00023015"/>
    </source>
</evidence>
<keyword evidence="1" id="KW-0805">Transcription regulation</keyword>
<dbReference type="PANTHER" id="PTHR30185">
    <property type="entry name" value="CRYPTIC BETA-GLUCOSIDE BGL OPERON ANTITERMINATOR"/>
    <property type="match status" value="1"/>
</dbReference>
<dbReference type="AlphaFoldDB" id="A0A6I2GF92"/>
<evidence type="ECO:0000259" key="5">
    <source>
        <dbReference type="Pfam" id="PF08279"/>
    </source>
</evidence>
<dbReference type="SUPFAM" id="SSF46785">
    <property type="entry name" value="Winged helix' DNA-binding domain"/>
    <property type="match status" value="2"/>
</dbReference>
<dbReference type="Proteomes" id="UP000430975">
    <property type="component" value="Unassembled WGS sequence"/>
</dbReference>
<dbReference type="EMBL" id="WJQS01000001">
    <property type="protein sequence ID" value="MRI84532.1"/>
    <property type="molecule type" value="Genomic_DNA"/>
</dbReference>
<sequence length="499" mass="58649">MRRLLKTNELRRLELVELLSNSHSWVTIEEIAKSLNCSPRVIKDDIVILRDYSHSFNIESSYQGIRLTFDPQHTIKTFYRQVLDNSIAFKILELIFFNDGITSEEIQDALYISHSSLYRILKIMEEPLKSLFNISVDSRHCRLVGDEEAIRFFYNVYFIERYAYSEWPFTTIDEKALTDLLKITLNYIKLNVGHANFINFKFLTAVSLSRLRNNYRIDLTLEQTNLHELLIHPFDITPEFYATIKQLNIHITEDVLLQLFTLYIRQDFSLTYEGFLNKSQYNHELKRSIEALDQLLEELSITYNIPLVNKEEIILTVQNTTYNEGYLPHTAYILYNPNEELMTEIEKFSPEFIYDLTVKVQHYRQLVSKPIGHFTIEHLVYQICVRWKHLLIELNNRWSTIRALIVSDLCDGRLELVKDLLELNFGQRLELEVYDGTDLSNEFLSSLDKDLIISTSPLPTVTSLPVVCFNGDTTKRELKFFLKMINEIAEGKHATKIIK</sequence>
<dbReference type="InterPro" id="IPR036388">
    <property type="entry name" value="WH-like_DNA-bd_sf"/>
</dbReference>
<dbReference type="PANTHER" id="PTHR30185:SF18">
    <property type="entry name" value="TRANSCRIPTIONAL REGULATOR MTLR"/>
    <property type="match status" value="1"/>
</dbReference>
<evidence type="ECO:0000256" key="2">
    <source>
        <dbReference type="ARBA" id="ARBA00023163"/>
    </source>
</evidence>
<dbReference type="InterPro" id="IPR050661">
    <property type="entry name" value="BglG_antiterminators"/>
</dbReference>
<dbReference type="InterPro" id="IPR007737">
    <property type="entry name" value="Mga_HTH"/>
</dbReference>
<comment type="caution">
    <text evidence="6">The sequence shown here is derived from an EMBL/GenBank/DDBJ whole genome shotgun (WGS) entry which is preliminary data.</text>
</comment>
<gene>
    <name evidence="6" type="ORF">GIY09_01295</name>
</gene>
<protein>
    <submittedName>
        <fullName evidence="6">HTH domain-containing protein</fullName>
    </submittedName>
</protein>
<dbReference type="Pfam" id="PF05043">
    <property type="entry name" value="Mga"/>
    <property type="match status" value="1"/>
</dbReference>
<evidence type="ECO:0000259" key="4">
    <source>
        <dbReference type="Pfam" id="PF08270"/>
    </source>
</evidence>
<feature type="domain" description="M protein trans-acting positive regulator (MGA) PRD" evidence="4">
    <location>
        <begin position="174"/>
        <end position="390"/>
    </location>
</feature>
<dbReference type="Pfam" id="PF08270">
    <property type="entry name" value="PRD_Mga"/>
    <property type="match status" value="1"/>
</dbReference>
<reference evidence="6 7" key="1">
    <citation type="submission" date="2019-11" db="EMBL/GenBank/DDBJ databases">
        <title>Characterisation of Fundicoccus ignavus gen. nov. sp. nov., a novel genus of the family Aerococcaceae isolated from bulk tank milk.</title>
        <authorList>
            <person name="Siebert A."/>
            <person name="Huptas C."/>
            <person name="Wenning M."/>
            <person name="Scherer S."/>
            <person name="Doll E.V."/>
        </authorList>
    </citation>
    <scope>NUCLEOTIDE SEQUENCE [LARGE SCALE GENOMIC DNA]</scope>
    <source>
        <strain evidence="6 7">WS4759</strain>
    </source>
</reference>
<dbReference type="Pfam" id="PF08279">
    <property type="entry name" value="HTH_11"/>
    <property type="match status" value="1"/>
</dbReference>
<evidence type="ECO:0000313" key="6">
    <source>
        <dbReference type="EMBL" id="MRI84532.1"/>
    </source>
</evidence>
<dbReference type="RefSeq" id="WP_153862984.1">
    <property type="nucleotide sequence ID" value="NZ_WJQS01000001.1"/>
</dbReference>
<feature type="domain" description="Mga helix-turn-helix" evidence="3">
    <location>
        <begin position="74"/>
        <end position="158"/>
    </location>
</feature>
<keyword evidence="7" id="KW-1185">Reference proteome</keyword>
<feature type="domain" description="Helix-turn-helix type 11" evidence="5">
    <location>
        <begin position="11"/>
        <end position="61"/>
    </location>
</feature>
<dbReference type="InterPro" id="IPR013236">
    <property type="entry name" value="Mga_PRD_dom"/>
</dbReference>
<evidence type="ECO:0000313" key="7">
    <source>
        <dbReference type="Proteomes" id="UP000430975"/>
    </source>
</evidence>
<dbReference type="Gene3D" id="1.10.10.10">
    <property type="entry name" value="Winged helix-like DNA-binding domain superfamily/Winged helix DNA-binding domain"/>
    <property type="match status" value="2"/>
</dbReference>
<evidence type="ECO:0000259" key="3">
    <source>
        <dbReference type="Pfam" id="PF05043"/>
    </source>
</evidence>
<proteinExistence type="predicted"/>